<reference evidence="2" key="2">
    <citation type="submission" date="2004-02" db="EMBL/GenBank/DDBJ databases">
        <authorList>
            <consortium name="Genoscope"/>
            <consortium name="Whitehead Institute Centre for Genome Research"/>
        </authorList>
    </citation>
    <scope>NUCLEOTIDE SEQUENCE</scope>
</reference>
<dbReference type="EMBL" id="CAAE01003552">
    <property type="protein sequence ID" value="CAF87930.1"/>
    <property type="molecule type" value="Genomic_DNA"/>
</dbReference>
<comment type="caution">
    <text evidence="2">The sequence shown here is derived from an EMBL/GenBank/DDBJ whole genome shotgun (WGS) entry which is preliminary data.</text>
</comment>
<feature type="compositionally biased region" description="Low complexity" evidence="1">
    <location>
        <begin position="86"/>
        <end position="95"/>
    </location>
</feature>
<proteinExistence type="predicted"/>
<protein>
    <submittedName>
        <fullName evidence="2">(spotted green pufferfish) hypothetical protein</fullName>
    </submittedName>
</protein>
<reference evidence="2" key="1">
    <citation type="journal article" date="2004" name="Nature">
        <title>Genome duplication in the teleost fish Tetraodon nigroviridis reveals the early vertebrate proto-karyotype.</title>
        <authorList>
            <person name="Jaillon O."/>
            <person name="Aury J.-M."/>
            <person name="Brunet F."/>
            <person name="Petit J.-L."/>
            <person name="Stange-Thomann N."/>
            <person name="Mauceli E."/>
            <person name="Bouneau L."/>
            <person name="Fischer C."/>
            <person name="Ozouf-Costaz C."/>
            <person name="Bernot A."/>
            <person name="Nicaud S."/>
            <person name="Jaffe D."/>
            <person name="Fisher S."/>
            <person name="Lutfalla G."/>
            <person name="Dossat C."/>
            <person name="Segurens B."/>
            <person name="Dasilva C."/>
            <person name="Salanoubat M."/>
            <person name="Levy M."/>
            <person name="Boudet N."/>
            <person name="Castellano S."/>
            <person name="Anthouard V."/>
            <person name="Jubin C."/>
            <person name="Castelli V."/>
            <person name="Katinka M."/>
            <person name="Vacherie B."/>
            <person name="Biemont C."/>
            <person name="Skalli Z."/>
            <person name="Cattolico L."/>
            <person name="Poulain J."/>
            <person name="De Berardinis V."/>
            <person name="Cruaud C."/>
            <person name="Duprat S."/>
            <person name="Brottier P."/>
            <person name="Coutanceau J.-P."/>
            <person name="Gouzy J."/>
            <person name="Parra G."/>
            <person name="Lardier G."/>
            <person name="Chapple C."/>
            <person name="McKernan K.J."/>
            <person name="McEwan P."/>
            <person name="Bosak S."/>
            <person name="Kellis M."/>
            <person name="Volff J.-N."/>
            <person name="Guigo R."/>
            <person name="Zody M.C."/>
            <person name="Mesirov J."/>
            <person name="Lindblad-Toh K."/>
            <person name="Birren B."/>
            <person name="Nusbaum C."/>
            <person name="Kahn D."/>
            <person name="Robinson-Rechavi M."/>
            <person name="Laudet V."/>
            <person name="Schachter V."/>
            <person name="Quetier F."/>
            <person name="Saurin W."/>
            <person name="Scarpelli C."/>
            <person name="Wincker P."/>
            <person name="Lander E.S."/>
            <person name="Weissenbach J."/>
            <person name="Roest Crollius H."/>
        </authorList>
    </citation>
    <scope>NUCLEOTIDE SEQUENCE [LARGE SCALE GENOMIC DNA]</scope>
</reference>
<feature type="non-terminal residue" evidence="2">
    <location>
        <position position="137"/>
    </location>
</feature>
<evidence type="ECO:0000256" key="1">
    <source>
        <dbReference type="SAM" id="MobiDB-lite"/>
    </source>
</evidence>
<dbReference type="AlphaFoldDB" id="Q4TGQ2"/>
<accession>Q4TGQ2</accession>
<feature type="region of interest" description="Disordered" evidence="1">
    <location>
        <begin position="43"/>
        <end position="137"/>
    </location>
</feature>
<feature type="compositionally biased region" description="Polar residues" evidence="1">
    <location>
        <begin position="111"/>
        <end position="122"/>
    </location>
</feature>
<evidence type="ECO:0000313" key="2">
    <source>
        <dbReference type="EMBL" id="CAF87930.1"/>
    </source>
</evidence>
<organism evidence="2">
    <name type="scientific">Tetraodon nigroviridis</name>
    <name type="common">Spotted green pufferfish</name>
    <name type="synonym">Chelonodon nigroviridis</name>
    <dbReference type="NCBI Taxonomy" id="99883"/>
    <lineage>
        <taxon>Eukaryota</taxon>
        <taxon>Metazoa</taxon>
        <taxon>Chordata</taxon>
        <taxon>Craniata</taxon>
        <taxon>Vertebrata</taxon>
        <taxon>Euteleostomi</taxon>
        <taxon>Actinopterygii</taxon>
        <taxon>Neopterygii</taxon>
        <taxon>Teleostei</taxon>
        <taxon>Neoteleostei</taxon>
        <taxon>Acanthomorphata</taxon>
        <taxon>Eupercaria</taxon>
        <taxon>Tetraodontiformes</taxon>
        <taxon>Tetradontoidea</taxon>
        <taxon>Tetraodontidae</taxon>
        <taxon>Tetraodon</taxon>
    </lineage>
</organism>
<sequence>VNSLRVSSRASTSFQTRTGPTSQREPKTWFQSCWFETQRCASARTSPGAPVGQWECPRERSSNSSCSTKEQQHQRPDSVCSRGHRLQPAALPARGAAGGRGGRRLHHEALSSFQLQTGSQEGPVQRPAHAGICTLTR</sequence>
<gene>
    <name evidence="2" type="ORF">GSTENG00000984001</name>
</gene>
<name>Q4TGQ2_TETNG</name>
<dbReference type="KEGG" id="tng:GSTEN00000984G001"/>
<feature type="region of interest" description="Disordered" evidence="1">
    <location>
        <begin position="1"/>
        <end position="28"/>
    </location>
</feature>